<dbReference type="Proteomes" id="UP001283361">
    <property type="component" value="Unassembled WGS sequence"/>
</dbReference>
<protein>
    <submittedName>
        <fullName evidence="2">Uncharacterized protein</fullName>
    </submittedName>
</protein>
<feature type="region of interest" description="Disordered" evidence="1">
    <location>
        <begin position="220"/>
        <end position="243"/>
    </location>
</feature>
<name>A0AAE0YFV5_9GAST</name>
<organism evidence="2 3">
    <name type="scientific">Elysia crispata</name>
    <name type="common">lettuce slug</name>
    <dbReference type="NCBI Taxonomy" id="231223"/>
    <lineage>
        <taxon>Eukaryota</taxon>
        <taxon>Metazoa</taxon>
        <taxon>Spiralia</taxon>
        <taxon>Lophotrochozoa</taxon>
        <taxon>Mollusca</taxon>
        <taxon>Gastropoda</taxon>
        <taxon>Heterobranchia</taxon>
        <taxon>Euthyneura</taxon>
        <taxon>Panpulmonata</taxon>
        <taxon>Sacoglossa</taxon>
        <taxon>Placobranchoidea</taxon>
        <taxon>Plakobranchidae</taxon>
        <taxon>Elysia</taxon>
    </lineage>
</organism>
<comment type="caution">
    <text evidence="2">The sequence shown here is derived from an EMBL/GenBank/DDBJ whole genome shotgun (WGS) entry which is preliminary data.</text>
</comment>
<gene>
    <name evidence="2" type="ORF">RRG08_025616</name>
</gene>
<reference evidence="2" key="1">
    <citation type="journal article" date="2023" name="G3 (Bethesda)">
        <title>A reference genome for the long-term kleptoplast-retaining sea slug Elysia crispata morphotype clarki.</title>
        <authorList>
            <person name="Eastman K.E."/>
            <person name="Pendleton A.L."/>
            <person name="Shaikh M.A."/>
            <person name="Suttiyut T."/>
            <person name="Ogas R."/>
            <person name="Tomko P."/>
            <person name="Gavelis G."/>
            <person name="Widhalm J.R."/>
            <person name="Wisecaver J.H."/>
        </authorList>
    </citation>
    <scope>NUCLEOTIDE SEQUENCE</scope>
    <source>
        <strain evidence="2">ECLA1</strain>
    </source>
</reference>
<keyword evidence="3" id="KW-1185">Reference proteome</keyword>
<evidence type="ECO:0000313" key="3">
    <source>
        <dbReference type="Proteomes" id="UP001283361"/>
    </source>
</evidence>
<evidence type="ECO:0000313" key="2">
    <source>
        <dbReference type="EMBL" id="KAK3742670.1"/>
    </source>
</evidence>
<evidence type="ECO:0000256" key="1">
    <source>
        <dbReference type="SAM" id="MobiDB-lite"/>
    </source>
</evidence>
<proteinExistence type="predicted"/>
<dbReference type="AlphaFoldDB" id="A0AAE0YFV5"/>
<accession>A0AAE0YFV5</accession>
<sequence>MGIPITQDLEINESNMEQWTKLAPSPPLSLNCFSDLRPQVNHRYTGLDDTFTFLSLLGLLHSPIYWLRSPSFTCGFKEHQQELMERPSSKVSNLRRKSSRNGNSHDFTAILLSVLSIMSSRHSSVSYVRSFELWPPNFSLGVTHENQLKKGIVVSRFRPCRDTEVKCCCCMNRKSTQKEKLRSWPQGNQCETRSITLTQRGHSLMTQRRLHQEPGVLWSKVAPEPKPTSANPRACEFSPWQRR</sequence>
<dbReference type="EMBL" id="JAWDGP010006345">
    <property type="protein sequence ID" value="KAK3742670.1"/>
    <property type="molecule type" value="Genomic_DNA"/>
</dbReference>